<keyword evidence="5 7" id="KW-1133">Transmembrane helix</keyword>
<sequence>MTPDPGPATAPAAPALDAPRAAARRAAARPAWRDAIGRWLPHLVLWPPLLVSVVHVLGFTGYTTWMSFTASTLMPDYEWVGLRNYTAVLNSRNWQIATDNLLIYGAGFVVLTTALGLLLAVLIDQRVRGENLFRTIYLYPMAVSFVVTGTVWAWLLNPSIGIQRLVRSMGWGGFRFDWLVDREMAIYTIVIAGAWQASGFAMALFLAGIRSVDADLYKAAQVDGAGPWRIYRRVVLPAIWPIFIAVLVILLQYTIKTFDLVRALTGGGPGIATQLPALVVYDLMFQRGLLGRGSAAAVMMLLSLLLVLVPYFGFMRWRRHREARHG</sequence>
<keyword evidence="4 7" id="KW-0812">Transmembrane</keyword>
<reference evidence="10" key="1">
    <citation type="journal article" date="2021" name="Syst. Appl. Microbiol.">
        <title>Roseomonas hellenica sp. nov., isolated from roots of wild-growing Alkanna tinctoria.</title>
        <authorList>
            <person name="Rat A."/>
            <person name="Naranjo H.D."/>
            <person name="Lebbe L."/>
            <person name="Cnockaert M."/>
            <person name="Krigas N."/>
            <person name="Grigoriadou K."/>
            <person name="Maloupa E."/>
            <person name="Willems A."/>
        </authorList>
    </citation>
    <scope>NUCLEOTIDE SEQUENCE [LARGE SCALE GENOMIC DNA]</scope>
    <source>
        <strain evidence="10">LMG 31523</strain>
    </source>
</reference>
<evidence type="ECO:0000259" key="8">
    <source>
        <dbReference type="PROSITE" id="PS50928"/>
    </source>
</evidence>
<feature type="transmembrane region" description="Helical" evidence="7">
    <location>
        <begin position="43"/>
        <end position="65"/>
    </location>
</feature>
<dbReference type="InterPro" id="IPR051393">
    <property type="entry name" value="ABC_transporter_permease"/>
</dbReference>
<accession>A0ABS5EVM2</accession>
<comment type="subcellular location">
    <subcellularLocation>
        <location evidence="1 7">Cell membrane</location>
        <topology evidence="1 7">Multi-pass membrane protein</topology>
    </subcellularLocation>
</comment>
<dbReference type="PANTHER" id="PTHR30193">
    <property type="entry name" value="ABC TRANSPORTER PERMEASE PROTEIN"/>
    <property type="match status" value="1"/>
</dbReference>
<evidence type="ECO:0000256" key="2">
    <source>
        <dbReference type="ARBA" id="ARBA00022448"/>
    </source>
</evidence>
<evidence type="ECO:0000313" key="10">
    <source>
        <dbReference type="Proteomes" id="UP001196870"/>
    </source>
</evidence>
<dbReference type="InterPro" id="IPR000515">
    <property type="entry name" value="MetI-like"/>
</dbReference>
<keyword evidence="2 7" id="KW-0813">Transport</keyword>
<dbReference type="PANTHER" id="PTHR30193:SF42">
    <property type="entry name" value="ABC TRANSPORTER PERMEASE PROTEIN"/>
    <property type="match status" value="1"/>
</dbReference>
<proteinExistence type="inferred from homology"/>
<dbReference type="EMBL" id="JAAGBB010000007">
    <property type="protein sequence ID" value="MBR0664337.1"/>
    <property type="molecule type" value="Genomic_DNA"/>
</dbReference>
<feature type="transmembrane region" description="Helical" evidence="7">
    <location>
        <begin position="230"/>
        <end position="255"/>
    </location>
</feature>
<comment type="caution">
    <text evidence="9">The sequence shown here is derived from an EMBL/GenBank/DDBJ whole genome shotgun (WGS) entry which is preliminary data.</text>
</comment>
<name>A0ABS5EVM2_9PROT</name>
<evidence type="ECO:0000313" key="9">
    <source>
        <dbReference type="EMBL" id="MBR0664337.1"/>
    </source>
</evidence>
<keyword evidence="10" id="KW-1185">Reference proteome</keyword>
<dbReference type="Proteomes" id="UP001196870">
    <property type="component" value="Unassembled WGS sequence"/>
</dbReference>
<dbReference type="SUPFAM" id="SSF161098">
    <property type="entry name" value="MetI-like"/>
    <property type="match status" value="1"/>
</dbReference>
<evidence type="ECO:0000256" key="4">
    <source>
        <dbReference type="ARBA" id="ARBA00022692"/>
    </source>
</evidence>
<feature type="transmembrane region" description="Helical" evidence="7">
    <location>
        <begin position="184"/>
        <end position="209"/>
    </location>
</feature>
<dbReference type="Gene3D" id="1.10.3720.10">
    <property type="entry name" value="MetI-like"/>
    <property type="match status" value="1"/>
</dbReference>
<evidence type="ECO:0000256" key="1">
    <source>
        <dbReference type="ARBA" id="ARBA00004651"/>
    </source>
</evidence>
<keyword evidence="6 7" id="KW-0472">Membrane</keyword>
<evidence type="ECO:0000256" key="3">
    <source>
        <dbReference type="ARBA" id="ARBA00022475"/>
    </source>
</evidence>
<keyword evidence="3" id="KW-1003">Cell membrane</keyword>
<organism evidence="9 10">
    <name type="scientific">Plastoroseomonas hellenica</name>
    <dbReference type="NCBI Taxonomy" id="2687306"/>
    <lineage>
        <taxon>Bacteria</taxon>
        <taxon>Pseudomonadati</taxon>
        <taxon>Pseudomonadota</taxon>
        <taxon>Alphaproteobacteria</taxon>
        <taxon>Acetobacterales</taxon>
        <taxon>Acetobacteraceae</taxon>
        <taxon>Plastoroseomonas</taxon>
    </lineage>
</organism>
<feature type="transmembrane region" description="Helical" evidence="7">
    <location>
        <begin position="101"/>
        <end position="123"/>
    </location>
</feature>
<gene>
    <name evidence="9" type="ORF">GXW71_08205</name>
</gene>
<feature type="domain" description="ABC transmembrane type-1" evidence="8">
    <location>
        <begin position="98"/>
        <end position="311"/>
    </location>
</feature>
<dbReference type="Pfam" id="PF00528">
    <property type="entry name" value="BPD_transp_1"/>
    <property type="match status" value="1"/>
</dbReference>
<protein>
    <submittedName>
        <fullName evidence="9">Sugar ABC transporter permease</fullName>
    </submittedName>
</protein>
<evidence type="ECO:0000256" key="7">
    <source>
        <dbReference type="RuleBase" id="RU363032"/>
    </source>
</evidence>
<dbReference type="PROSITE" id="PS50928">
    <property type="entry name" value="ABC_TM1"/>
    <property type="match status" value="1"/>
</dbReference>
<feature type="transmembrane region" description="Helical" evidence="7">
    <location>
        <begin position="293"/>
        <end position="314"/>
    </location>
</feature>
<comment type="similarity">
    <text evidence="7">Belongs to the binding-protein-dependent transport system permease family.</text>
</comment>
<feature type="transmembrane region" description="Helical" evidence="7">
    <location>
        <begin position="135"/>
        <end position="155"/>
    </location>
</feature>
<evidence type="ECO:0000256" key="5">
    <source>
        <dbReference type="ARBA" id="ARBA00022989"/>
    </source>
</evidence>
<dbReference type="InterPro" id="IPR035906">
    <property type="entry name" value="MetI-like_sf"/>
</dbReference>
<dbReference type="CDD" id="cd06261">
    <property type="entry name" value="TM_PBP2"/>
    <property type="match status" value="1"/>
</dbReference>
<dbReference type="RefSeq" id="WP_211851929.1">
    <property type="nucleotide sequence ID" value="NZ_JAAGBB010000007.1"/>
</dbReference>
<evidence type="ECO:0000256" key="6">
    <source>
        <dbReference type="ARBA" id="ARBA00023136"/>
    </source>
</evidence>